<proteinExistence type="predicted"/>
<name>A0A124G6P8_CHLLI</name>
<gene>
    <name evidence="2" type="ORF">ASB62_09600</name>
</gene>
<keyword evidence="3" id="KW-1185">Reference proteome</keyword>
<feature type="coiled-coil region" evidence="1">
    <location>
        <begin position="166"/>
        <end position="324"/>
    </location>
</feature>
<sequence>MCRRRRVRHRNPIYPIPVTAVSRAVRKYPELIDYYIRYKEDNGEKAIAISDQKVKETEIIFIDHVQRLINQLKTSSEFYCKRGNTFDEAIKRVHFLKQVIENNDGYRIFYVEGMPVKREQDLQLIFRLTWYASTDDVNAEVNNGRGPVDYKISRGAEAQAISNESLNAAQAARATERAEAEDLRNEVSEAYEDQAQELETVRQQLAEALEQVQAGEQIRERQASELADLDAAKQQRDYEAANAMTELHTAREALDALRSELAQVQARADAQASVAAERQQDAVTRLETVLAELENIKQESRTALDKAQQEAAEAREHAAGLTGQLEAITAQNRELMDALKK</sequence>
<evidence type="ECO:0000313" key="2">
    <source>
        <dbReference type="EMBL" id="KUL20321.1"/>
    </source>
</evidence>
<evidence type="ECO:0000313" key="3">
    <source>
        <dbReference type="Proteomes" id="UP000053937"/>
    </source>
</evidence>
<protein>
    <submittedName>
        <fullName evidence="2">Uncharacterized protein</fullName>
    </submittedName>
</protein>
<dbReference type="EMBL" id="LMBR01000244">
    <property type="protein sequence ID" value="KUL20321.1"/>
    <property type="molecule type" value="Genomic_DNA"/>
</dbReference>
<comment type="caution">
    <text evidence="2">The sequence shown here is derived from an EMBL/GenBank/DDBJ whole genome shotgun (WGS) entry which is preliminary data.</text>
</comment>
<dbReference type="AlphaFoldDB" id="A0A124G6P8"/>
<evidence type="ECO:0000256" key="1">
    <source>
        <dbReference type="SAM" id="Coils"/>
    </source>
</evidence>
<reference evidence="2 3" key="1">
    <citation type="submission" date="2015-10" db="EMBL/GenBank/DDBJ databases">
        <title>Draft Genome Sequence of Chlorobium limicola strain Frasassi Growing under Artificial Lighting in the Frasassi Cave System.</title>
        <authorList>
            <person name="Mansor M."/>
            <person name="Macalady J."/>
        </authorList>
    </citation>
    <scope>NUCLEOTIDE SEQUENCE [LARGE SCALE GENOMIC DNA]</scope>
    <source>
        <strain evidence="2 3">Frasassi</strain>
    </source>
</reference>
<dbReference type="Proteomes" id="UP000053937">
    <property type="component" value="Unassembled WGS sequence"/>
</dbReference>
<accession>A0A124G6P8</accession>
<keyword evidence="1" id="KW-0175">Coiled coil</keyword>
<organism evidence="2 3">
    <name type="scientific">Chlorobium limicola</name>
    <dbReference type="NCBI Taxonomy" id="1092"/>
    <lineage>
        <taxon>Bacteria</taxon>
        <taxon>Pseudomonadati</taxon>
        <taxon>Chlorobiota</taxon>
        <taxon>Chlorobiia</taxon>
        <taxon>Chlorobiales</taxon>
        <taxon>Chlorobiaceae</taxon>
        <taxon>Chlorobium/Pelodictyon group</taxon>
        <taxon>Chlorobium</taxon>
    </lineage>
</organism>